<dbReference type="InterPro" id="IPR025302">
    <property type="entry name" value="DrrA1/2-like_C"/>
</dbReference>
<evidence type="ECO:0000259" key="4">
    <source>
        <dbReference type="Pfam" id="PF13732"/>
    </source>
</evidence>
<dbReference type="Pfam" id="PF13732">
    <property type="entry name" value="DrrA1-3_C"/>
    <property type="match status" value="1"/>
</dbReference>
<dbReference type="AlphaFoldDB" id="X1ELL3"/>
<dbReference type="EMBL" id="BART01030592">
    <property type="protein sequence ID" value="GAH17994.1"/>
    <property type="molecule type" value="Genomic_DNA"/>
</dbReference>
<evidence type="ECO:0000256" key="2">
    <source>
        <dbReference type="ARBA" id="ARBA00022741"/>
    </source>
</evidence>
<reference evidence="5" key="1">
    <citation type="journal article" date="2014" name="Front. Microbiol.">
        <title>High frequency of phylogenetically diverse reductive dehalogenase-homologous genes in deep subseafloor sedimentary metagenomes.</title>
        <authorList>
            <person name="Kawai M."/>
            <person name="Futagami T."/>
            <person name="Toyoda A."/>
            <person name="Takaki Y."/>
            <person name="Nishi S."/>
            <person name="Hori S."/>
            <person name="Arai W."/>
            <person name="Tsubouchi T."/>
            <person name="Morono Y."/>
            <person name="Uchiyama I."/>
            <person name="Ito T."/>
            <person name="Fujiyama A."/>
            <person name="Inagaki F."/>
            <person name="Takami H."/>
        </authorList>
    </citation>
    <scope>NUCLEOTIDE SEQUENCE</scope>
    <source>
        <strain evidence="5">Expedition CK06-06</strain>
    </source>
</reference>
<evidence type="ECO:0000256" key="3">
    <source>
        <dbReference type="ARBA" id="ARBA00022840"/>
    </source>
</evidence>
<evidence type="ECO:0000313" key="5">
    <source>
        <dbReference type="EMBL" id="GAH17994.1"/>
    </source>
</evidence>
<gene>
    <name evidence="5" type="ORF">S01H4_53363</name>
</gene>
<comment type="caution">
    <text evidence="5">The sequence shown here is derived from an EMBL/GenBank/DDBJ whole genome shotgun (WGS) entry which is preliminary data.</text>
</comment>
<keyword evidence="2" id="KW-0547">Nucleotide-binding</keyword>
<organism evidence="5">
    <name type="scientific">marine sediment metagenome</name>
    <dbReference type="NCBI Taxonomy" id="412755"/>
    <lineage>
        <taxon>unclassified sequences</taxon>
        <taxon>metagenomes</taxon>
        <taxon>ecological metagenomes</taxon>
    </lineage>
</organism>
<protein>
    <recommendedName>
        <fullName evidence="4">Daunorubicin resistance ATP-binding protein DrrA1/2-like C-terminal domain-containing protein</fullName>
    </recommendedName>
</protein>
<proteinExistence type="predicted"/>
<evidence type="ECO:0000256" key="1">
    <source>
        <dbReference type="ARBA" id="ARBA00022448"/>
    </source>
</evidence>
<keyword evidence="1" id="KW-0813">Transport</keyword>
<accession>X1ELL3</accession>
<name>X1ELL3_9ZZZZ</name>
<feature type="non-terminal residue" evidence="5">
    <location>
        <position position="38"/>
    </location>
</feature>
<sequence>MEKKPENFIRELTDIADVKEFRTVYPSLEDIFIEEVGG</sequence>
<feature type="domain" description="Daunorubicin resistance ATP-binding protein DrrA1/2-like C-terminal" evidence="4">
    <location>
        <begin position="3"/>
        <end position="36"/>
    </location>
</feature>
<keyword evidence="3" id="KW-0067">ATP-binding</keyword>